<dbReference type="EMBL" id="JAUJYO010000009">
    <property type="protein sequence ID" value="KAK1308280.1"/>
    <property type="molecule type" value="Genomic_DNA"/>
</dbReference>
<evidence type="ECO:0000313" key="1">
    <source>
        <dbReference type="EMBL" id="KAK1308280.1"/>
    </source>
</evidence>
<evidence type="ECO:0000313" key="2">
    <source>
        <dbReference type="Proteomes" id="UP001180020"/>
    </source>
</evidence>
<reference evidence="1" key="2">
    <citation type="submission" date="2023-06" db="EMBL/GenBank/DDBJ databases">
        <authorList>
            <person name="Ma L."/>
            <person name="Liu K.-W."/>
            <person name="Li Z."/>
            <person name="Hsiao Y.-Y."/>
            <person name="Qi Y."/>
            <person name="Fu T."/>
            <person name="Tang G."/>
            <person name="Zhang D."/>
            <person name="Sun W.-H."/>
            <person name="Liu D.-K."/>
            <person name="Li Y."/>
            <person name="Chen G.-Z."/>
            <person name="Liu X.-D."/>
            <person name="Liao X.-Y."/>
            <person name="Jiang Y.-T."/>
            <person name="Yu X."/>
            <person name="Hao Y."/>
            <person name="Huang J."/>
            <person name="Zhao X.-W."/>
            <person name="Ke S."/>
            <person name="Chen Y.-Y."/>
            <person name="Wu W.-L."/>
            <person name="Hsu J.-L."/>
            <person name="Lin Y.-F."/>
            <person name="Huang M.-D."/>
            <person name="Li C.-Y."/>
            <person name="Huang L."/>
            <person name="Wang Z.-W."/>
            <person name="Zhao X."/>
            <person name="Zhong W.-Y."/>
            <person name="Peng D.-H."/>
            <person name="Ahmad S."/>
            <person name="Lan S."/>
            <person name="Zhang J.-S."/>
            <person name="Tsai W.-C."/>
            <person name="Van De Peer Y."/>
            <person name="Liu Z.-J."/>
        </authorList>
    </citation>
    <scope>NUCLEOTIDE SEQUENCE</scope>
    <source>
        <strain evidence="1">CP</strain>
        <tissue evidence="1">Leaves</tissue>
    </source>
</reference>
<dbReference type="PANTHER" id="PTHR33871">
    <property type="entry name" value="OS05G0503100 PROTEIN-RELATED"/>
    <property type="match status" value="1"/>
</dbReference>
<dbReference type="AlphaFoldDB" id="A0AAV9E5N7"/>
<reference evidence="1" key="1">
    <citation type="journal article" date="2023" name="Nat. Commun.">
        <title>Diploid and tetraploid genomes of Acorus and the evolution of monocots.</title>
        <authorList>
            <person name="Ma L."/>
            <person name="Liu K.W."/>
            <person name="Li Z."/>
            <person name="Hsiao Y.Y."/>
            <person name="Qi Y."/>
            <person name="Fu T."/>
            <person name="Tang G.D."/>
            <person name="Zhang D."/>
            <person name="Sun W.H."/>
            <person name="Liu D.K."/>
            <person name="Li Y."/>
            <person name="Chen G.Z."/>
            <person name="Liu X.D."/>
            <person name="Liao X.Y."/>
            <person name="Jiang Y.T."/>
            <person name="Yu X."/>
            <person name="Hao Y."/>
            <person name="Huang J."/>
            <person name="Zhao X.W."/>
            <person name="Ke S."/>
            <person name="Chen Y.Y."/>
            <person name="Wu W.L."/>
            <person name="Hsu J.L."/>
            <person name="Lin Y.F."/>
            <person name="Huang M.D."/>
            <person name="Li C.Y."/>
            <person name="Huang L."/>
            <person name="Wang Z.W."/>
            <person name="Zhao X."/>
            <person name="Zhong W.Y."/>
            <person name="Peng D.H."/>
            <person name="Ahmad S."/>
            <person name="Lan S."/>
            <person name="Zhang J.S."/>
            <person name="Tsai W.C."/>
            <person name="Van de Peer Y."/>
            <person name="Liu Z.J."/>
        </authorList>
    </citation>
    <scope>NUCLEOTIDE SEQUENCE</scope>
    <source>
        <strain evidence="1">CP</strain>
    </source>
</reference>
<organism evidence="1 2">
    <name type="scientific">Acorus calamus</name>
    <name type="common">Sweet flag</name>
    <dbReference type="NCBI Taxonomy" id="4465"/>
    <lineage>
        <taxon>Eukaryota</taxon>
        <taxon>Viridiplantae</taxon>
        <taxon>Streptophyta</taxon>
        <taxon>Embryophyta</taxon>
        <taxon>Tracheophyta</taxon>
        <taxon>Spermatophyta</taxon>
        <taxon>Magnoliopsida</taxon>
        <taxon>Liliopsida</taxon>
        <taxon>Acoraceae</taxon>
        <taxon>Acorus</taxon>
    </lineage>
</organism>
<name>A0AAV9E5N7_ACOCL</name>
<dbReference type="Proteomes" id="UP001180020">
    <property type="component" value="Unassembled WGS sequence"/>
</dbReference>
<keyword evidence="2" id="KW-1185">Reference proteome</keyword>
<comment type="caution">
    <text evidence="1">The sequence shown here is derived from an EMBL/GenBank/DDBJ whole genome shotgun (WGS) entry which is preliminary data.</text>
</comment>
<gene>
    <name evidence="1" type="ORF">QJS10_CPA09g01439</name>
</gene>
<accession>A0AAV9E5N7</accession>
<protein>
    <submittedName>
        <fullName evidence="1">Uncharacterized protein</fullName>
    </submittedName>
</protein>
<dbReference type="PANTHER" id="PTHR33871:SF1">
    <property type="entry name" value="OS05G0503100 PROTEIN"/>
    <property type="match status" value="1"/>
</dbReference>
<sequence>MGCCASTKKGLSESDAKEETVKEVLSVTATKLPLVPPPHEKLVKRASSGLISDDALEICSLSESVSTAAMATEDLDRVRDWKAQRKRSLSGTKETLENPMVSLECFIFL</sequence>
<proteinExistence type="predicted"/>